<protein>
    <submittedName>
        <fullName evidence="4">Modulator of FtsH protease HflK</fullName>
    </submittedName>
</protein>
<dbReference type="PANTHER" id="PTHR43327">
    <property type="entry name" value="STOMATIN-LIKE PROTEIN 2, MITOCHONDRIAL"/>
    <property type="match status" value="1"/>
</dbReference>
<dbReference type="GO" id="GO:0008233">
    <property type="term" value="F:peptidase activity"/>
    <property type="evidence" value="ECO:0007669"/>
    <property type="project" value="UniProtKB-KW"/>
</dbReference>
<evidence type="ECO:0000259" key="3">
    <source>
        <dbReference type="SMART" id="SM00244"/>
    </source>
</evidence>
<keyword evidence="2" id="KW-0812">Transmembrane</keyword>
<dbReference type="Pfam" id="PF01145">
    <property type="entry name" value="Band_7"/>
    <property type="match status" value="1"/>
</dbReference>
<evidence type="ECO:0000256" key="1">
    <source>
        <dbReference type="ARBA" id="ARBA00004167"/>
    </source>
</evidence>
<dbReference type="InterPro" id="IPR036013">
    <property type="entry name" value="Band_7/SPFH_dom_sf"/>
</dbReference>
<feature type="domain" description="Band 7" evidence="3">
    <location>
        <begin position="310"/>
        <end position="504"/>
    </location>
</feature>
<evidence type="ECO:0000313" key="4">
    <source>
        <dbReference type="EMBL" id="QDU04397.1"/>
    </source>
</evidence>
<keyword evidence="4" id="KW-0378">Hydrolase</keyword>
<dbReference type="InterPro" id="IPR001107">
    <property type="entry name" value="Band_7"/>
</dbReference>
<dbReference type="GO" id="GO:0006508">
    <property type="term" value="P:proteolysis"/>
    <property type="evidence" value="ECO:0007669"/>
    <property type="project" value="UniProtKB-KW"/>
</dbReference>
<organism evidence="4 5">
    <name type="scientific">Gimesia chilikensis</name>
    <dbReference type="NCBI Taxonomy" id="2605989"/>
    <lineage>
        <taxon>Bacteria</taxon>
        <taxon>Pseudomonadati</taxon>
        <taxon>Planctomycetota</taxon>
        <taxon>Planctomycetia</taxon>
        <taxon>Planctomycetales</taxon>
        <taxon>Planctomycetaceae</taxon>
        <taxon>Gimesia</taxon>
    </lineage>
</organism>
<gene>
    <name evidence="4" type="primary">hflK_1</name>
    <name evidence="4" type="ORF">V6x_41250</name>
</gene>
<proteinExistence type="predicted"/>
<keyword evidence="2" id="KW-1133">Transmembrane helix</keyword>
<dbReference type="RefSeq" id="WP_145042177.1">
    <property type="nucleotide sequence ID" value="NZ_CP036347.1"/>
</dbReference>
<dbReference type="PANTHER" id="PTHR43327:SF10">
    <property type="entry name" value="STOMATIN-LIKE PROTEIN 2, MITOCHONDRIAL"/>
    <property type="match status" value="1"/>
</dbReference>
<comment type="subcellular location">
    <subcellularLocation>
        <location evidence="1">Membrane</location>
        <topology evidence="1">Single-pass membrane protein</topology>
    </subcellularLocation>
</comment>
<reference evidence="4 5" key="1">
    <citation type="submission" date="2019-02" db="EMBL/GenBank/DDBJ databases">
        <title>Deep-cultivation of Planctomycetes and their phenomic and genomic characterization uncovers novel biology.</title>
        <authorList>
            <person name="Wiegand S."/>
            <person name="Jogler M."/>
            <person name="Boedeker C."/>
            <person name="Pinto D."/>
            <person name="Vollmers J."/>
            <person name="Rivas-Marin E."/>
            <person name="Kohn T."/>
            <person name="Peeters S.H."/>
            <person name="Heuer A."/>
            <person name="Rast P."/>
            <person name="Oberbeckmann S."/>
            <person name="Bunk B."/>
            <person name="Jeske O."/>
            <person name="Meyerdierks A."/>
            <person name="Storesund J.E."/>
            <person name="Kallscheuer N."/>
            <person name="Luecker S."/>
            <person name="Lage O.M."/>
            <person name="Pohl T."/>
            <person name="Merkel B.J."/>
            <person name="Hornburger P."/>
            <person name="Mueller R.-W."/>
            <person name="Bruemmer F."/>
            <person name="Labrenz M."/>
            <person name="Spormann A.M."/>
            <person name="Op den Camp H."/>
            <person name="Overmann J."/>
            <person name="Amann R."/>
            <person name="Jetten M.S.M."/>
            <person name="Mascher T."/>
            <person name="Medema M.H."/>
            <person name="Devos D.P."/>
            <person name="Kaster A.-K."/>
            <person name="Ovreas L."/>
            <person name="Rohde M."/>
            <person name="Galperin M.Y."/>
            <person name="Jogler C."/>
        </authorList>
    </citation>
    <scope>NUCLEOTIDE SEQUENCE [LARGE SCALE GENOMIC DNA]</scope>
    <source>
        <strain evidence="4 5">V6</strain>
    </source>
</reference>
<dbReference type="SUPFAM" id="SSF117892">
    <property type="entry name" value="Band 7/SPFH domain"/>
    <property type="match status" value="1"/>
</dbReference>
<feature type="transmembrane region" description="Helical" evidence="2">
    <location>
        <begin position="295"/>
        <end position="315"/>
    </location>
</feature>
<accession>A0A517WGL7</accession>
<dbReference type="SMART" id="SM00244">
    <property type="entry name" value="PHB"/>
    <property type="match status" value="1"/>
</dbReference>
<dbReference type="Gene3D" id="3.30.479.30">
    <property type="entry name" value="Band 7 domain"/>
    <property type="match status" value="1"/>
</dbReference>
<feature type="transmembrane region" description="Helical" evidence="2">
    <location>
        <begin position="34"/>
        <end position="54"/>
    </location>
</feature>
<keyword evidence="4" id="KW-0645">Protease</keyword>
<feature type="transmembrane region" description="Helical" evidence="2">
    <location>
        <begin position="142"/>
        <end position="159"/>
    </location>
</feature>
<dbReference type="Proteomes" id="UP000320722">
    <property type="component" value="Chromosome"/>
</dbReference>
<dbReference type="AlphaFoldDB" id="A0A517WGL7"/>
<dbReference type="GO" id="GO:0016020">
    <property type="term" value="C:membrane"/>
    <property type="evidence" value="ECO:0007669"/>
    <property type="project" value="UniProtKB-SubCell"/>
</dbReference>
<name>A0A517WGL7_9PLAN</name>
<evidence type="ECO:0000313" key="5">
    <source>
        <dbReference type="Proteomes" id="UP000320722"/>
    </source>
</evidence>
<feature type="transmembrane region" description="Helical" evidence="2">
    <location>
        <begin position="108"/>
        <end position="130"/>
    </location>
</feature>
<dbReference type="EMBL" id="CP036347">
    <property type="protein sequence ID" value="QDU04397.1"/>
    <property type="molecule type" value="Genomic_DNA"/>
</dbReference>
<evidence type="ECO:0000256" key="2">
    <source>
        <dbReference type="SAM" id="Phobius"/>
    </source>
</evidence>
<dbReference type="InterPro" id="IPR050710">
    <property type="entry name" value="Band7/mec-2_domain"/>
</dbReference>
<keyword evidence="2" id="KW-0472">Membrane</keyword>
<sequence>MTDQLPKYSEPVSYDIPATETNRIPNDAPPGITLLRNAFWCVVIAAGASFFYALNIESSLFRVVALQLSLCGVDLWAAMDAAKIRRRLGSTEDKNVLAQKRESAAIHYLFVAAPLVAILVLTVLSMISQLVEVAVPRSQEQVIGGAILAVLAASLWTVFSRSLEKQSHSSEPQDSLTLPEGAAVRAALSESRLAALLTGATLMAATVHPPIEGWFAWGLSLWMIAVASEHLIRLLFAWFQAITLQEIFTAPIDSILREIFLTTANPVKKAFDFAEARFGLSLRSSWTIGFFRRSVFPIAAGCLLIVWLSTCFVVIQPHQAGLEERFGVAQRVRLTPGLHTKLPWPFGEIRRYPAGIVQTMRIGFEEDDTKTSVSDDLERTLLWTQPHAREFSLVLGSETELIAVNAVVYFKIAEDTQGFLDYAFATSNPKVALESLAYRVLMEQTRSATLADMLSRGRNQFAETVRNKLSEYSSDERLGLDVVDVALINLHPPVEVASTYLDVINAELDSKRVITVAGGDAAKNILEAEQGSNGRLANAKVEAAKRVSVAGQESAEFIAVGEAFTAAPDTYRLRLWFEAFERVLFGRRLFIVDSELPDVIFDERSRSTDSILIEPTQPRTP</sequence>